<feature type="region of interest" description="Disordered" evidence="1">
    <location>
        <begin position="1"/>
        <end position="34"/>
    </location>
</feature>
<dbReference type="EMBL" id="QGTX01000001">
    <property type="protein sequence ID" value="PWW23808.1"/>
    <property type="molecule type" value="Genomic_DNA"/>
</dbReference>
<accession>A0A317QJD2</accession>
<gene>
    <name evidence="2" type="ORF">JD79_02984</name>
</gene>
<dbReference type="InterPro" id="IPR036271">
    <property type="entry name" value="Tet_transcr_reg_TetR-rel_C_sf"/>
</dbReference>
<dbReference type="RefSeq" id="WP_110006128.1">
    <property type="nucleotide sequence ID" value="NZ_QGTX01000001.1"/>
</dbReference>
<evidence type="ECO:0008006" key="4">
    <source>
        <dbReference type="Google" id="ProtNLM"/>
    </source>
</evidence>
<organism evidence="2 3">
    <name type="scientific">Geodermatophilus normandii</name>
    <dbReference type="NCBI Taxonomy" id="1137989"/>
    <lineage>
        <taxon>Bacteria</taxon>
        <taxon>Bacillati</taxon>
        <taxon>Actinomycetota</taxon>
        <taxon>Actinomycetes</taxon>
        <taxon>Geodermatophilales</taxon>
        <taxon>Geodermatophilaceae</taxon>
        <taxon>Geodermatophilus</taxon>
    </lineage>
</organism>
<protein>
    <recommendedName>
        <fullName evidence="4">TetR family transcriptional regulator</fullName>
    </recommendedName>
</protein>
<evidence type="ECO:0000313" key="3">
    <source>
        <dbReference type="Proteomes" id="UP000246661"/>
    </source>
</evidence>
<sequence length="165" mass="16981">MGRTRASTAADTRERLPRTADVLARRGSAGTGVPDLVEAAGPGDGALPAHSGSRATLPADAPWVHRRRLVAVRRDDDVVPLVRAPVQERAAWLADTVRRGRADGGIDAAPSPHAVAHLCLLLAAGTALVGPDVDPVDDAEWTALVARPVAGLAPARTADAPGSRP</sequence>
<evidence type="ECO:0000256" key="1">
    <source>
        <dbReference type="SAM" id="MobiDB-lite"/>
    </source>
</evidence>
<name>A0A317QJD2_9ACTN</name>
<evidence type="ECO:0000313" key="2">
    <source>
        <dbReference type="EMBL" id="PWW23808.1"/>
    </source>
</evidence>
<feature type="compositionally biased region" description="Polar residues" evidence="1">
    <location>
        <begin position="1"/>
        <end position="10"/>
    </location>
</feature>
<dbReference type="SUPFAM" id="SSF48498">
    <property type="entry name" value="Tetracyclin repressor-like, C-terminal domain"/>
    <property type="match status" value="1"/>
</dbReference>
<dbReference type="Proteomes" id="UP000246661">
    <property type="component" value="Unassembled WGS sequence"/>
</dbReference>
<comment type="caution">
    <text evidence="2">The sequence shown here is derived from an EMBL/GenBank/DDBJ whole genome shotgun (WGS) entry which is preliminary data.</text>
</comment>
<reference evidence="3" key="1">
    <citation type="submission" date="2018-05" db="EMBL/GenBank/DDBJ databases">
        <authorList>
            <person name="Klenk H.-P."/>
            <person name="Huntemann M."/>
            <person name="Clum A."/>
            <person name="Pillay M."/>
            <person name="Palaniappan K."/>
            <person name="Varghese N."/>
            <person name="Mikhailova N."/>
            <person name="Stamatis D."/>
            <person name="Reddy T."/>
            <person name="Daum C."/>
            <person name="Shapiro N."/>
            <person name="Ivanova N."/>
            <person name="Kyrpides N."/>
            <person name="Woyke T."/>
        </authorList>
    </citation>
    <scope>NUCLEOTIDE SEQUENCE [LARGE SCALE GENOMIC DNA]</scope>
    <source>
        <strain evidence="3">DSM 45417</strain>
    </source>
</reference>
<dbReference type="AlphaFoldDB" id="A0A317QJD2"/>
<dbReference type="OrthoDB" id="4726108at2"/>
<proteinExistence type="predicted"/>
<keyword evidence="3" id="KW-1185">Reference proteome</keyword>